<reference evidence="1 2" key="1">
    <citation type="submission" date="2024-10" db="EMBL/GenBank/DDBJ databases">
        <title>The Natural Products Discovery Center: Release of the First 8490 Sequenced Strains for Exploring Actinobacteria Biosynthetic Diversity.</title>
        <authorList>
            <person name="Kalkreuter E."/>
            <person name="Kautsar S.A."/>
            <person name="Yang D."/>
            <person name="Bader C.D."/>
            <person name="Teijaro C.N."/>
            <person name="Fluegel L."/>
            <person name="Davis C.M."/>
            <person name="Simpson J.R."/>
            <person name="Lauterbach L."/>
            <person name="Steele A.D."/>
            <person name="Gui C."/>
            <person name="Meng S."/>
            <person name="Li G."/>
            <person name="Viehrig K."/>
            <person name="Ye F."/>
            <person name="Su P."/>
            <person name="Kiefer A.F."/>
            <person name="Nichols A."/>
            <person name="Cepeda A.J."/>
            <person name="Yan W."/>
            <person name="Fan B."/>
            <person name="Jiang Y."/>
            <person name="Adhikari A."/>
            <person name="Zheng C.-J."/>
            <person name="Schuster L."/>
            <person name="Cowan T.M."/>
            <person name="Smanski M.J."/>
            <person name="Chevrette M.G."/>
            <person name="De Carvalho L.P.S."/>
            <person name="Shen B."/>
        </authorList>
    </citation>
    <scope>NUCLEOTIDE SEQUENCE [LARGE SCALE GENOMIC DNA]</scope>
    <source>
        <strain evidence="1 2">NPDC053399</strain>
    </source>
</reference>
<organism evidence="1 2">
    <name type="scientific">Streptomyces fildesensis</name>
    <dbReference type="NCBI Taxonomy" id="375757"/>
    <lineage>
        <taxon>Bacteria</taxon>
        <taxon>Bacillati</taxon>
        <taxon>Actinomycetota</taxon>
        <taxon>Actinomycetes</taxon>
        <taxon>Kitasatosporales</taxon>
        <taxon>Streptomycetaceae</taxon>
        <taxon>Streptomyces</taxon>
    </lineage>
</organism>
<gene>
    <name evidence="1" type="ORF">ACIGXA_21320</name>
</gene>
<keyword evidence="2" id="KW-1185">Reference proteome</keyword>
<name>A0ABW8CB01_9ACTN</name>
<proteinExistence type="predicted"/>
<dbReference type="InterPro" id="IPR011990">
    <property type="entry name" value="TPR-like_helical_dom_sf"/>
</dbReference>
<dbReference type="SUPFAM" id="SSF48452">
    <property type="entry name" value="TPR-like"/>
    <property type="match status" value="2"/>
</dbReference>
<evidence type="ECO:0000313" key="1">
    <source>
        <dbReference type="EMBL" id="MFI9103062.1"/>
    </source>
</evidence>
<protein>
    <recommendedName>
        <fullName evidence="3">Tetratricopeptide repeat protein</fullName>
    </recommendedName>
</protein>
<dbReference type="EMBL" id="JBITYG010000006">
    <property type="protein sequence ID" value="MFI9103062.1"/>
    <property type="molecule type" value="Genomic_DNA"/>
</dbReference>
<dbReference type="Proteomes" id="UP001614394">
    <property type="component" value="Unassembled WGS sequence"/>
</dbReference>
<accession>A0ABW8CB01</accession>
<dbReference type="SMART" id="SM00028">
    <property type="entry name" value="TPR"/>
    <property type="match status" value="3"/>
</dbReference>
<sequence length="874" mass="96152">MERWRFSHGVIGVNAPSWLTFEVHRPYLDGAESPLAEIQARAPLLAARRFDQRAATALRFGMNMPTSYRRLLIEESRLREYRAVVPTDLPAHLASASWTRLTRAYVRRAELDPVDRATLAQWLVAVCLPAAVLEVVPDDLDRVRCRDEVEATVQAARAAALFQAEGLSARTAAAFQVLVEDPPDTLCHAQAAGSWGYLLARHAGDDAAAPGLARQARELLARASGGRTAFECAIAAVRLDLREVMRAEREQDFDGAATLLAAAAASLDPLVPADPEDELLLLEARRRLIDRRLEIAVRREDTAGEQQALAEGIALDPYSVKIRMQAAQAQQRLGRPDRALAGYLHAARLGPLGTGFALVAAAECARQAGHKEFALLLAERAFRAAPRSARTKQLLADGYSQAGEETLAKVARRAGRRTCRPPGYANNWHYQMYASYFNLGQSQSPNLYAELPTLAYRHAAAGTAPDITYQRLMPPAFRGNLVRESGLAEFAVDHPAELPKHLRTPAWEHLCEWVDGFEKADPDRQLLTSALLFRLGFGRLVLDLLPQRPAAELSGPAELRLHHWRDLVRYVGSVGGGRQQVAAPTTSFDVARHPDCPLRLRFVIAVFAVVFHARETKSLDEALAWRATAEQALAELLADPGCTQLDRLMLESRFYRSVTYVPFLQGDEARLTAEMDRAEELARAIESATPYEEFLRRENLRACLESRSKEALAFGHDDLAHRRIREVIALDPYEPKSHIELAESLVRQGLHREAADSYLRAARLGPTSTAMSYGLAGECLAKAGLPELAEDCFIQSLRIDPYAVSSARGWARTGRDDGMGALGREYRDGLEAWAATRRAARAEARNGATADAVTTVTAADGRADSTGAGRGNRF</sequence>
<comment type="caution">
    <text evidence="1">The sequence shown here is derived from an EMBL/GenBank/DDBJ whole genome shotgun (WGS) entry which is preliminary data.</text>
</comment>
<dbReference type="InterPro" id="IPR019734">
    <property type="entry name" value="TPR_rpt"/>
</dbReference>
<dbReference type="RefSeq" id="WP_399651530.1">
    <property type="nucleotide sequence ID" value="NZ_JBITYG010000006.1"/>
</dbReference>
<dbReference type="Gene3D" id="1.25.40.10">
    <property type="entry name" value="Tetratricopeptide repeat domain"/>
    <property type="match status" value="2"/>
</dbReference>
<evidence type="ECO:0000313" key="2">
    <source>
        <dbReference type="Proteomes" id="UP001614394"/>
    </source>
</evidence>
<evidence type="ECO:0008006" key="3">
    <source>
        <dbReference type="Google" id="ProtNLM"/>
    </source>
</evidence>